<feature type="domain" description="Ribbon-helix-helix protein RHH" evidence="1">
    <location>
        <begin position="7"/>
        <end position="47"/>
    </location>
</feature>
<dbReference type="Pfam" id="PF19839">
    <property type="entry name" value="RHH_9"/>
    <property type="match status" value="1"/>
</dbReference>
<organism evidence="2 3">
    <name type="scientific">Massilia soli</name>
    <dbReference type="NCBI Taxonomy" id="2792854"/>
    <lineage>
        <taxon>Bacteria</taxon>
        <taxon>Pseudomonadati</taxon>
        <taxon>Pseudomonadota</taxon>
        <taxon>Betaproteobacteria</taxon>
        <taxon>Burkholderiales</taxon>
        <taxon>Oxalobacteraceae</taxon>
        <taxon>Telluria group</taxon>
        <taxon>Massilia</taxon>
    </lineage>
</organism>
<dbReference type="Pfam" id="PF21983">
    <property type="entry name" value="NikA-like"/>
    <property type="match status" value="1"/>
</dbReference>
<dbReference type="InterPro" id="IPR053842">
    <property type="entry name" value="NikA-like"/>
</dbReference>
<sequence>MDTNERERRCKTISMAATPREKQTFENFCSERDLLPGQMLRLMVRKVCPDFVEIDDRKETRTKPAALYLRLADKEFEELCARADQEGTTPQGWVRRQIRSTLGQTPQFNRTEENALLASNRELAHLGRNINQIAQRLNSSNTAEDEMKALDLAALSATIGEHRAKVAALINASWGRYGGEGRR</sequence>
<proteinExistence type="predicted"/>
<dbReference type="Proteomes" id="UP000809349">
    <property type="component" value="Unassembled WGS sequence"/>
</dbReference>
<dbReference type="EMBL" id="JAFBIL020000003">
    <property type="protein sequence ID" value="MBZ2207190.1"/>
    <property type="molecule type" value="Genomic_DNA"/>
</dbReference>
<evidence type="ECO:0000313" key="2">
    <source>
        <dbReference type="EMBL" id="MBZ2207190.1"/>
    </source>
</evidence>
<comment type="caution">
    <text evidence="2">The sequence shown here is derived from an EMBL/GenBank/DDBJ whole genome shotgun (WGS) entry which is preliminary data.</text>
</comment>
<name>A0ABS7SLY9_9BURK</name>
<dbReference type="InterPro" id="IPR045559">
    <property type="entry name" value="RHH_9"/>
</dbReference>
<reference evidence="2 3" key="1">
    <citation type="submission" date="2021-01" db="EMBL/GenBank/DDBJ databases">
        <authorList>
            <person name="Ruan W."/>
            <person name="Khan S.A."/>
            <person name="Jeon C.O."/>
        </authorList>
    </citation>
    <scope>NUCLEOTIDE SEQUENCE [LARGE SCALE GENOMIC DNA]</scope>
    <source>
        <strain evidence="2 3">R798</strain>
    </source>
</reference>
<evidence type="ECO:0000313" key="3">
    <source>
        <dbReference type="Proteomes" id="UP000809349"/>
    </source>
</evidence>
<evidence type="ECO:0000259" key="1">
    <source>
        <dbReference type="Pfam" id="PF19839"/>
    </source>
</evidence>
<accession>A0ABS7SLY9</accession>
<reference evidence="2 3" key="2">
    <citation type="submission" date="2021-08" db="EMBL/GenBank/DDBJ databases">
        <title>Massilia sp. R798.</title>
        <authorList>
            <person name="Baek J.H."/>
            <person name="Jung H.S."/>
            <person name="Kim K.R."/>
            <person name="Jeon C.O."/>
        </authorList>
    </citation>
    <scope>NUCLEOTIDE SEQUENCE [LARGE SCALE GENOMIC DNA]</scope>
    <source>
        <strain evidence="2 3">R798</strain>
    </source>
</reference>
<gene>
    <name evidence="2" type="ORF">I4X03_007940</name>
</gene>
<protein>
    <recommendedName>
        <fullName evidence="1">Ribbon-helix-helix protein RHH domain-containing protein</fullName>
    </recommendedName>
</protein>
<dbReference type="RefSeq" id="WP_223467689.1">
    <property type="nucleotide sequence ID" value="NZ_JAFBIL020000003.1"/>
</dbReference>
<keyword evidence="3" id="KW-1185">Reference proteome</keyword>